<protein>
    <recommendedName>
        <fullName evidence="3">Zn(2)-C6 fungal-type domain-containing protein</fullName>
    </recommendedName>
</protein>
<dbReference type="OrthoDB" id="2525765at2759"/>
<dbReference type="InterPro" id="IPR036864">
    <property type="entry name" value="Zn2-C6_fun-type_DNA-bd_sf"/>
</dbReference>
<dbReference type="AlphaFoldDB" id="A0A8H5BTL4"/>
<evidence type="ECO:0000313" key="4">
    <source>
        <dbReference type="EMBL" id="KAF5329073.1"/>
    </source>
</evidence>
<feature type="compositionally biased region" description="Pro residues" evidence="2">
    <location>
        <begin position="774"/>
        <end position="790"/>
    </location>
</feature>
<name>A0A8H5BTL4_9AGAR</name>
<dbReference type="Proteomes" id="UP000559256">
    <property type="component" value="Unassembled WGS sequence"/>
</dbReference>
<evidence type="ECO:0000256" key="1">
    <source>
        <dbReference type="ARBA" id="ARBA00023242"/>
    </source>
</evidence>
<dbReference type="CDD" id="cd00067">
    <property type="entry name" value="GAL4"/>
    <property type="match status" value="1"/>
</dbReference>
<organism evidence="4 5">
    <name type="scientific">Tetrapyrgos nigripes</name>
    <dbReference type="NCBI Taxonomy" id="182062"/>
    <lineage>
        <taxon>Eukaryota</taxon>
        <taxon>Fungi</taxon>
        <taxon>Dikarya</taxon>
        <taxon>Basidiomycota</taxon>
        <taxon>Agaricomycotina</taxon>
        <taxon>Agaricomycetes</taxon>
        <taxon>Agaricomycetidae</taxon>
        <taxon>Agaricales</taxon>
        <taxon>Marasmiineae</taxon>
        <taxon>Marasmiaceae</taxon>
        <taxon>Tetrapyrgos</taxon>
    </lineage>
</organism>
<evidence type="ECO:0000259" key="3">
    <source>
        <dbReference type="PROSITE" id="PS50048"/>
    </source>
</evidence>
<evidence type="ECO:0000256" key="2">
    <source>
        <dbReference type="SAM" id="MobiDB-lite"/>
    </source>
</evidence>
<evidence type="ECO:0000313" key="5">
    <source>
        <dbReference type="Proteomes" id="UP000559256"/>
    </source>
</evidence>
<sequence>MSYCSQTVVPDVTRRRMLVPTSISEFAYASQVELTDSLATVSRSGRERKTKRHTHHTCSSSSLSSSKPSRQAIPRKRQGQIKFSALSDSTPFLASTMSPESSTGPLEITIQPRFKKPPACDYCRTRRVLCHPQSEGRSCPRCLEKGVKCTTTPSVRKKRRRQRETLAAKKVDEAGTSQGQELAASRALTVTTSAAQYAPRITHMLATCADLNDVYRRPIAFAPACSRPQLQLPKRLMEDLFNDFFHTPYSIYPIMPYDKVRVRLAGCSWQPSSLSPQECVLVHCILALASTVSTDPLIIGPEPLPAECINILTILNPVKSIKSDLREIGRRRENVGLCHQLRAEALRLAQNEGILVWVSPENAASCCLLDTLLSQYDCPNSYGAAFAWQARRLAESWYQQPQLYNWIFGTLDCSTKWAAVLMFDVLEGLHSDRSSAFLTPDEQLICGHDQLSLENLASLLSQGCNSWQFYGYYISITFQITRLAREVYERIRGPYTRGRPYDLQLIKHCTASLHLLHDVYNALHKQGVLLASQNQSQNFTIPAFVRAVSIGWTNLTLHFYKTMKEMLAESSVTDLYYTTTSGGLWHGPGIDIIDGLDGLKPGTYSYSSSLAELELTPIFLAVRTLTCKAAIDHSEMIEDIYSIARFTQTKIVGGDLKRWVEFVIDMTDSGVMSASEGIQTLERLRDGLKIAGFTWRTDTDLVEVIDSHVSALTDSSSASAQDPPHMHIFTLDNPDLNYHHTHLNPHPDPAMGYDPDIDSFRNLEINSISGHMHVPPPQASAGVPPGPGPGISPYDHDHDPLASGYTYTYASTHSSDFFKS</sequence>
<keyword evidence="1" id="KW-0539">Nucleus</keyword>
<dbReference type="Gene3D" id="4.10.240.10">
    <property type="entry name" value="Zn(2)-C6 fungal-type DNA-binding domain"/>
    <property type="match status" value="1"/>
</dbReference>
<feature type="compositionally biased region" description="Basic and acidic residues" evidence="2">
    <location>
        <begin position="163"/>
        <end position="173"/>
    </location>
</feature>
<gene>
    <name evidence="4" type="ORF">D9758_018534</name>
</gene>
<dbReference type="GO" id="GO:0000981">
    <property type="term" value="F:DNA-binding transcription factor activity, RNA polymerase II-specific"/>
    <property type="evidence" value="ECO:0007669"/>
    <property type="project" value="InterPro"/>
</dbReference>
<dbReference type="PROSITE" id="PS00463">
    <property type="entry name" value="ZN2_CY6_FUNGAL_1"/>
    <property type="match status" value="1"/>
</dbReference>
<keyword evidence="5" id="KW-1185">Reference proteome</keyword>
<dbReference type="PROSITE" id="PS50048">
    <property type="entry name" value="ZN2_CY6_FUNGAL_2"/>
    <property type="match status" value="1"/>
</dbReference>
<dbReference type="CDD" id="cd12148">
    <property type="entry name" value="fungal_TF_MHR"/>
    <property type="match status" value="1"/>
</dbReference>
<dbReference type="GO" id="GO:0008270">
    <property type="term" value="F:zinc ion binding"/>
    <property type="evidence" value="ECO:0007669"/>
    <property type="project" value="InterPro"/>
</dbReference>
<feature type="region of interest" description="Disordered" evidence="2">
    <location>
        <begin position="768"/>
        <end position="797"/>
    </location>
</feature>
<feature type="compositionally biased region" description="Low complexity" evidence="2">
    <location>
        <begin position="57"/>
        <end position="70"/>
    </location>
</feature>
<dbReference type="InterPro" id="IPR001138">
    <property type="entry name" value="Zn2Cys6_DnaBD"/>
</dbReference>
<dbReference type="PANTHER" id="PTHR31668">
    <property type="entry name" value="GLUCOSE TRANSPORT TRANSCRIPTION REGULATOR RGT1-RELATED-RELATED"/>
    <property type="match status" value="1"/>
</dbReference>
<feature type="domain" description="Zn(2)-C6 fungal-type" evidence="3">
    <location>
        <begin position="119"/>
        <end position="151"/>
    </location>
</feature>
<feature type="region of interest" description="Disordered" evidence="2">
    <location>
        <begin position="156"/>
        <end position="180"/>
    </location>
</feature>
<reference evidence="4 5" key="1">
    <citation type="journal article" date="2020" name="ISME J.">
        <title>Uncovering the hidden diversity of litter-decomposition mechanisms in mushroom-forming fungi.</title>
        <authorList>
            <person name="Floudas D."/>
            <person name="Bentzer J."/>
            <person name="Ahren D."/>
            <person name="Johansson T."/>
            <person name="Persson P."/>
            <person name="Tunlid A."/>
        </authorList>
    </citation>
    <scope>NUCLEOTIDE SEQUENCE [LARGE SCALE GENOMIC DNA]</scope>
    <source>
        <strain evidence="4 5">CBS 291.85</strain>
    </source>
</reference>
<dbReference type="EMBL" id="JAACJM010000348">
    <property type="protein sequence ID" value="KAF5329073.1"/>
    <property type="molecule type" value="Genomic_DNA"/>
</dbReference>
<feature type="region of interest" description="Disordered" evidence="2">
    <location>
        <begin position="41"/>
        <end position="79"/>
    </location>
</feature>
<dbReference type="InterPro" id="IPR050797">
    <property type="entry name" value="Carb_Metab_Trans_Reg"/>
</dbReference>
<proteinExistence type="predicted"/>
<accession>A0A8H5BTL4</accession>
<dbReference type="SUPFAM" id="SSF57701">
    <property type="entry name" value="Zn2/Cys6 DNA-binding domain"/>
    <property type="match status" value="1"/>
</dbReference>
<comment type="caution">
    <text evidence="4">The sequence shown here is derived from an EMBL/GenBank/DDBJ whole genome shotgun (WGS) entry which is preliminary data.</text>
</comment>
<feature type="compositionally biased region" description="Basic residues" evidence="2">
    <location>
        <begin position="46"/>
        <end position="56"/>
    </location>
</feature>